<dbReference type="InterPro" id="IPR013320">
    <property type="entry name" value="ConA-like_dom_sf"/>
</dbReference>
<dbReference type="InterPro" id="IPR001079">
    <property type="entry name" value="Galectin_CRD"/>
</dbReference>
<evidence type="ECO:0000313" key="5">
    <source>
        <dbReference type="Proteomes" id="UP000008227"/>
    </source>
</evidence>
<organism evidence="4 5">
    <name type="scientific">Sus scrofa</name>
    <name type="common">Pig</name>
    <dbReference type="NCBI Taxonomy" id="9823"/>
    <lineage>
        <taxon>Eukaryota</taxon>
        <taxon>Metazoa</taxon>
        <taxon>Chordata</taxon>
        <taxon>Craniata</taxon>
        <taxon>Vertebrata</taxon>
        <taxon>Euteleostomi</taxon>
        <taxon>Mammalia</taxon>
        <taxon>Eutheria</taxon>
        <taxon>Laurasiatheria</taxon>
        <taxon>Artiodactyla</taxon>
        <taxon>Suina</taxon>
        <taxon>Suidae</taxon>
        <taxon>Sus</taxon>
    </lineage>
</organism>
<dbReference type="SMART" id="SM00908">
    <property type="entry name" value="Gal-bind_lectin"/>
    <property type="match status" value="1"/>
</dbReference>
<protein>
    <recommendedName>
        <fullName evidence="2">Galectin</fullName>
    </recommendedName>
</protein>
<dbReference type="InterPro" id="IPR044156">
    <property type="entry name" value="Galectin-like"/>
</dbReference>
<sequence length="157" mass="17586">MHVFHGPSSHTPAHHCRCHIPAMSGFSMPHKTLLADGIRVGTVMRIRGVCPTRFYVNLLCGEEPGSEAALHFNPRLDESSVVFNSLEHGAWGREERGPGIPFQRGQPFDVLLITTDEGFKVVVGDLEYHHFRHRMPPTRVRAVEVGGDLQLELVKIF</sequence>
<keyword evidence="5" id="KW-1185">Reference proteome</keyword>
<accession>A0A8W4FD45</accession>
<dbReference type="FunFam" id="2.60.120.200:FF:000021">
    <property type="entry name" value="Galectin"/>
    <property type="match status" value="1"/>
</dbReference>
<dbReference type="Ensembl" id="ENSSSCT00000102993.1">
    <property type="protein sequence ID" value="ENSSSCP00000076773.1"/>
    <property type="gene ID" value="ENSSSCG00000061096.1"/>
</dbReference>
<evidence type="ECO:0000259" key="3">
    <source>
        <dbReference type="PROSITE" id="PS51304"/>
    </source>
</evidence>
<reference evidence="4" key="2">
    <citation type="submission" date="2025-08" db="UniProtKB">
        <authorList>
            <consortium name="Ensembl"/>
        </authorList>
    </citation>
    <scope>IDENTIFICATION</scope>
</reference>
<name>A0A8W4FD45_PIG</name>
<dbReference type="GeneTree" id="ENSGT00940000155398"/>
<evidence type="ECO:0000313" key="4">
    <source>
        <dbReference type="Ensembl" id="ENSSSCP00000076773.1"/>
    </source>
</evidence>
<dbReference type="CDD" id="cd00070">
    <property type="entry name" value="GLECT"/>
    <property type="match status" value="1"/>
</dbReference>
<dbReference type="PROSITE" id="PS51304">
    <property type="entry name" value="GALECTIN"/>
    <property type="match status" value="1"/>
</dbReference>
<dbReference type="Proteomes" id="UP000008227">
    <property type="component" value="Chromosome 6"/>
</dbReference>
<reference evidence="4" key="3">
    <citation type="submission" date="2025-09" db="UniProtKB">
        <authorList>
            <consortium name="Ensembl"/>
        </authorList>
    </citation>
    <scope>IDENTIFICATION</scope>
</reference>
<proteinExistence type="predicted"/>
<dbReference type="AlphaFoldDB" id="A0A8W4FD45"/>
<dbReference type="GO" id="GO:0030246">
    <property type="term" value="F:carbohydrate binding"/>
    <property type="evidence" value="ECO:0000318"/>
    <property type="project" value="GO_Central"/>
</dbReference>
<dbReference type="Gene3D" id="2.60.120.200">
    <property type="match status" value="1"/>
</dbReference>
<feature type="domain" description="Galectin" evidence="3">
    <location>
        <begin position="30"/>
        <end position="157"/>
    </location>
</feature>
<dbReference type="SUPFAM" id="SSF49899">
    <property type="entry name" value="Concanavalin A-like lectins/glucanases"/>
    <property type="match status" value="1"/>
</dbReference>
<dbReference type="PANTHER" id="PTHR11346">
    <property type="entry name" value="GALECTIN"/>
    <property type="match status" value="1"/>
</dbReference>
<evidence type="ECO:0000256" key="2">
    <source>
        <dbReference type="RuleBase" id="RU102079"/>
    </source>
</evidence>
<dbReference type="Pfam" id="PF00337">
    <property type="entry name" value="Gal-bind_lectin"/>
    <property type="match status" value="1"/>
</dbReference>
<evidence type="ECO:0000256" key="1">
    <source>
        <dbReference type="ARBA" id="ARBA00022734"/>
    </source>
</evidence>
<reference evidence="4" key="1">
    <citation type="journal article" date="2020" name="Gigascience">
        <title>An improved pig reference genome sequence to enable pig genetics and genomics research.</title>
        <authorList>
            <person name="Warr A."/>
            <person name="Affara N."/>
            <person name="Aken B."/>
            <person name="Beiki H."/>
            <person name="Bickhart D.M."/>
            <person name="Billis K."/>
            <person name="Chow W."/>
            <person name="Eory L."/>
            <person name="Finlayson H.A."/>
            <person name="Flicek P."/>
            <person name="Giron C.G."/>
            <person name="Griffin D.K."/>
            <person name="Hall R."/>
            <person name="Hannum G."/>
            <person name="Hourlier T."/>
            <person name="Howe K."/>
            <person name="Hume D.A."/>
            <person name="Izuogu O."/>
            <person name="Kim K."/>
            <person name="Koren S."/>
            <person name="Liu H."/>
            <person name="Manchanda N."/>
            <person name="Martin F.J."/>
            <person name="Nonneman D.J."/>
            <person name="O'Connor R.E."/>
            <person name="Phillippy A.M."/>
            <person name="Rohrer G.A."/>
            <person name="Rosen B.D."/>
            <person name="Rund L.A."/>
            <person name="Sargent C.A."/>
            <person name="Schook L.B."/>
            <person name="Schroeder S.G."/>
            <person name="Schwartz A.S."/>
            <person name="Skinner B.M."/>
            <person name="Talbot R."/>
            <person name="Tseng E."/>
            <person name="Tuggle C.K."/>
            <person name="Watson M."/>
            <person name="Smith T.P.L."/>
            <person name="Archibald A.L."/>
        </authorList>
    </citation>
    <scope>NUCLEOTIDE SEQUENCE [LARGE SCALE GENOMIC DNA]</scope>
    <source>
        <strain evidence="4">Duroc</strain>
    </source>
</reference>
<dbReference type="PANTHER" id="PTHR11346:SF107">
    <property type="entry name" value="GALECTIN-7"/>
    <property type="match status" value="1"/>
</dbReference>
<keyword evidence="1 2" id="KW-0430">Lectin</keyword>
<dbReference type="SMART" id="SM00276">
    <property type="entry name" value="GLECT"/>
    <property type="match status" value="1"/>
</dbReference>